<comment type="caution">
    <text evidence="2">The sequence shown here is derived from an EMBL/GenBank/DDBJ whole genome shotgun (WGS) entry which is preliminary data.</text>
</comment>
<feature type="region of interest" description="Disordered" evidence="1">
    <location>
        <begin position="1"/>
        <end position="25"/>
    </location>
</feature>
<evidence type="ECO:0000313" key="3">
    <source>
        <dbReference type="Proteomes" id="UP000601435"/>
    </source>
</evidence>
<gene>
    <name evidence="2" type="ORF">SNEC2469_LOCUS33598</name>
</gene>
<feature type="region of interest" description="Disordered" evidence="1">
    <location>
        <begin position="41"/>
        <end position="73"/>
    </location>
</feature>
<sequence length="119" mass="12621">SRHLQTAARRAFSSPSLAPQPSRTIGPIVGNMVMTPRQYAAENPQNPNFSPPLRPGWSPSFGGTPREPHSPHVDINSIQINWSRGVTPPRLLCGGDPISCIPSGACSPLPPLNLAGLQA</sequence>
<dbReference type="Proteomes" id="UP000601435">
    <property type="component" value="Unassembled WGS sequence"/>
</dbReference>
<evidence type="ECO:0000256" key="1">
    <source>
        <dbReference type="SAM" id="MobiDB-lite"/>
    </source>
</evidence>
<protein>
    <submittedName>
        <fullName evidence="2">Uncharacterized protein</fullName>
    </submittedName>
</protein>
<dbReference type="AlphaFoldDB" id="A0A813C779"/>
<reference evidence="2" key="1">
    <citation type="submission" date="2021-02" db="EMBL/GenBank/DDBJ databases">
        <authorList>
            <person name="Dougan E. K."/>
            <person name="Rhodes N."/>
            <person name="Thang M."/>
            <person name="Chan C."/>
        </authorList>
    </citation>
    <scope>NUCLEOTIDE SEQUENCE</scope>
</reference>
<feature type="compositionally biased region" description="Polar residues" evidence="1">
    <location>
        <begin position="13"/>
        <end position="23"/>
    </location>
</feature>
<accession>A0A813C779</accession>
<evidence type="ECO:0000313" key="2">
    <source>
        <dbReference type="EMBL" id="CAE7939669.1"/>
    </source>
</evidence>
<name>A0A813C779_9DINO</name>
<dbReference type="EMBL" id="CAJNJA010089330">
    <property type="protein sequence ID" value="CAE7939669.1"/>
    <property type="molecule type" value="Genomic_DNA"/>
</dbReference>
<organism evidence="2 3">
    <name type="scientific">Symbiodinium necroappetens</name>
    <dbReference type="NCBI Taxonomy" id="1628268"/>
    <lineage>
        <taxon>Eukaryota</taxon>
        <taxon>Sar</taxon>
        <taxon>Alveolata</taxon>
        <taxon>Dinophyceae</taxon>
        <taxon>Suessiales</taxon>
        <taxon>Symbiodiniaceae</taxon>
        <taxon>Symbiodinium</taxon>
    </lineage>
</organism>
<proteinExistence type="predicted"/>
<feature type="non-terminal residue" evidence="2">
    <location>
        <position position="119"/>
    </location>
</feature>
<keyword evidence="3" id="KW-1185">Reference proteome</keyword>
<feature type="non-terminal residue" evidence="2">
    <location>
        <position position="1"/>
    </location>
</feature>